<sequence length="114" mass="12467">MDALYWLRKKQATPLRGIFLPHYRIHGIDIIFMKNSDNRASESALAELHGVVAKLLTSRLQSGDASTADINAAIKFLKDNGIDCAGSANPDVQDLVANLPTFEDVSKDEVSLLN</sequence>
<protein>
    <submittedName>
        <fullName evidence="1">DNA packaging protein</fullName>
    </submittedName>
</protein>
<dbReference type="InterPro" id="IPR024345">
    <property type="entry name" value="DNA_matur_Phage_T7-like"/>
</dbReference>
<name>A0A8S5UAJ6_9CAUD</name>
<accession>A0A8S5UAJ6</accession>
<dbReference type="EMBL" id="BK016055">
    <property type="protein sequence ID" value="DAF91488.1"/>
    <property type="molecule type" value="Genomic_DNA"/>
</dbReference>
<evidence type="ECO:0000313" key="1">
    <source>
        <dbReference type="EMBL" id="DAF91488.1"/>
    </source>
</evidence>
<organism evidence="1">
    <name type="scientific">Caudovirales sp. ctCVG11</name>
    <dbReference type="NCBI Taxonomy" id="2825759"/>
    <lineage>
        <taxon>Viruses</taxon>
        <taxon>Duplodnaviria</taxon>
        <taxon>Heunggongvirae</taxon>
        <taxon>Uroviricota</taxon>
        <taxon>Caudoviricetes</taxon>
    </lineage>
</organism>
<reference evidence="1" key="1">
    <citation type="journal article" date="2021" name="Proc. Natl. Acad. Sci. U.S.A.">
        <title>A Catalog of Tens of Thousands of Viruses from Human Metagenomes Reveals Hidden Associations with Chronic Diseases.</title>
        <authorList>
            <person name="Tisza M.J."/>
            <person name="Buck C.B."/>
        </authorList>
    </citation>
    <scope>NUCLEOTIDE SEQUENCE</scope>
    <source>
        <strain evidence="1">CtCVG11</strain>
    </source>
</reference>
<proteinExistence type="predicted"/>
<dbReference type="Pfam" id="PF11123">
    <property type="entry name" value="DNA_Packaging_2"/>
    <property type="match status" value="1"/>
</dbReference>